<sequence length="614" mass="69218">MLSRRCVSFSTKISTVLACTQTTPLGDQFPRKQTFQMASNLAQRAEVAGMDPDTAYNDAVAMLHTSLRSGESLLKIRRDAEKVRMMRTFLRRLGLYDDPKGLDIIHISGTKGKGSTCAFCDSILRHHGYKTGMFSSPHMNETRERIRINGKPISKEMFAHYFWEVYTKLKQTKTRDALNMEGGMPAYFNFTVIMAFYVFIEEKVNVGIFEVGIGGEFDGTNFFLRPAVCGVASLGYDHLTILGETLDQIAWHKAGIFKTGCPAVTMEQEDFPPQPKYHVFSRSPTGSIFSRVWSLLSKVLWPYPTLSAWFFRLWGWFSRRHPMQVLLDRAVNKKCPLYLAPSISEDVLQRVKLGISGKKQYNNAALAIQICKIIRNRAESDFSCDVATKRMKVADIPRLDTSLEDLDPATVKGLETCYWPGRTEIIHHEGITYYLDGAHTGESIENCAHWFKEEAGRERSDLERKNGKVIRMLVFNVTKNRNPANLLGHLTSCEFDEATFTPNLMSTVHHANIMDHYDSALNKKELAEVPIENSKIWSAMVDREGSSHVFPCILQALSWVTQGREPLVKVADPTAMLPDIPLYCLEATHIQVLVTGSLLLVGPVLGILKPGFND</sequence>
<comment type="pathway">
    <text evidence="1">Cofactor biosynthesis; tetrahydrofolylpolyglutamate biosynthesis.</text>
</comment>
<keyword evidence="6" id="KW-0479">Metal-binding</keyword>
<evidence type="ECO:0000256" key="2">
    <source>
        <dbReference type="ARBA" id="ARBA00008276"/>
    </source>
</evidence>
<dbReference type="EC" id="6.3.2.17" evidence="3"/>
<comment type="caution">
    <text evidence="13">The sequence shown here is derived from an EMBL/GenBank/DDBJ whole genome shotgun (WGS) entry which is preliminary data.</text>
</comment>
<name>A0AAE0ZMH8_9GAST</name>
<dbReference type="NCBIfam" id="TIGR01499">
    <property type="entry name" value="folC"/>
    <property type="match status" value="1"/>
</dbReference>
<dbReference type="GO" id="GO:0004326">
    <property type="term" value="F:tetrahydrofolylpolyglutamate synthase activity"/>
    <property type="evidence" value="ECO:0007669"/>
    <property type="project" value="UniProtKB-EC"/>
</dbReference>
<comment type="catalytic activity">
    <reaction evidence="12">
        <text>(6S)-5,6,7,8-tetrahydrofolyl-(gamma-L-Glu)(n) + L-glutamate + ATP = (6S)-5,6,7,8-tetrahydrofolyl-(gamma-L-Glu)(n+1) + ADP + phosphate + H(+)</text>
        <dbReference type="Rhea" id="RHEA:10580"/>
        <dbReference type="Rhea" id="RHEA-COMP:14738"/>
        <dbReference type="Rhea" id="RHEA-COMP:14740"/>
        <dbReference type="ChEBI" id="CHEBI:15378"/>
        <dbReference type="ChEBI" id="CHEBI:29985"/>
        <dbReference type="ChEBI" id="CHEBI:30616"/>
        <dbReference type="ChEBI" id="CHEBI:43474"/>
        <dbReference type="ChEBI" id="CHEBI:141005"/>
        <dbReference type="ChEBI" id="CHEBI:456216"/>
        <dbReference type="EC" id="6.3.2.17"/>
    </reaction>
</comment>
<evidence type="ECO:0000256" key="12">
    <source>
        <dbReference type="ARBA" id="ARBA00047493"/>
    </source>
</evidence>
<dbReference type="InterPro" id="IPR036565">
    <property type="entry name" value="Mur-like_cat_sf"/>
</dbReference>
<dbReference type="GO" id="GO:0005524">
    <property type="term" value="F:ATP binding"/>
    <property type="evidence" value="ECO:0007669"/>
    <property type="project" value="UniProtKB-KW"/>
</dbReference>
<evidence type="ECO:0000256" key="10">
    <source>
        <dbReference type="ARBA" id="ARBA00030592"/>
    </source>
</evidence>
<keyword evidence="7" id="KW-0547">Nucleotide-binding</keyword>
<dbReference type="InterPro" id="IPR036615">
    <property type="entry name" value="Mur_ligase_C_dom_sf"/>
</dbReference>
<evidence type="ECO:0000256" key="1">
    <source>
        <dbReference type="ARBA" id="ARBA00005150"/>
    </source>
</evidence>
<accession>A0AAE0ZMH8</accession>
<dbReference type="SUPFAM" id="SSF53244">
    <property type="entry name" value="MurD-like peptide ligases, peptide-binding domain"/>
    <property type="match status" value="1"/>
</dbReference>
<protein>
    <recommendedName>
        <fullName evidence="3">tetrahydrofolate synthase</fullName>
        <ecNumber evidence="3">6.3.2.17</ecNumber>
    </recommendedName>
    <alternativeName>
        <fullName evidence="11">Folylpoly-gamma-glutamate synthetase</fullName>
    </alternativeName>
    <alternativeName>
        <fullName evidence="10">Tetrahydrofolylpolyglutamate synthase</fullName>
    </alternativeName>
</protein>
<gene>
    <name evidence="13" type="ORF">RRG08_009706</name>
</gene>
<dbReference type="GO" id="GO:0005829">
    <property type="term" value="C:cytosol"/>
    <property type="evidence" value="ECO:0007669"/>
    <property type="project" value="TreeGrafter"/>
</dbReference>
<comment type="similarity">
    <text evidence="2">Belongs to the folylpolyglutamate synthase family.</text>
</comment>
<dbReference type="GO" id="GO:0006730">
    <property type="term" value="P:one-carbon metabolic process"/>
    <property type="evidence" value="ECO:0007669"/>
    <property type="project" value="UniProtKB-KW"/>
</dbReference>
<dbReference type="PANTHER" id="PTHR11136">
    <property type="entry name" value="FOLYLPOLYGLUTAMATE SYNTHASE-RELATED"/>
    <property type="match status" value="1"/>
</dbReference>
<keyword evidence="5" id="KW-0436">Ligase</keyword>
<keyword evidence="9" id="KW-0460">Magnesium</keyword>
<dbReference type="InterPro" id="IPR018109">
    <property type="entry name" value="Folylpolyglutamate_synth_CS"/>
</dbReference>
<evidence type="ECO:0000256" key="5">
    <source>
        <dbReference type="ARBA" id="ARBA00022598"/>
    </source>
</evidence>
<reference evidence="13" key="1">
    <citation type="journal article" date="2023" name="G3 (Bethesda)">
        <title>A reference genome for the long-term kleptoplast-retaining sea slug Elysia crispata morphotype clarki.</title>
        <authorList>
            <person name="Eastman K.E."/>
            <person name="Pendleton A.L."/>
            <person name="Shaikh M.A."/>
            <person name="Suttiyut T."/>
            <person name="Ogas R."/>
            <person name="Tomko P."/>
            <person name="Gavelis G."/>
            <person name="Widhalm J.R."/>
            <person name="Wisecaver J.H."/>
        </authorList>
    </citation>
    <scope>NUCLEOTIDE SEQUENCE</scope>
    <source>
        <strain evidence="13">ECLA1</strain>
    </source>
</reference>
<dbReference type="EMBL" id="JAWDGP010003763">
    <property type="protein sequence ID" value="KAK3771222.1"/>
    <property type="molecule type" value="Genomic_DNA"/>
</dbReference>
<keyword evidence="8" id="KW-0067">ATP-binding</keyword>
<evidence type="ECO:0000313" key="13">
    <source>
        <dbReference type="EMBL" id="KAK3771222.1"/>
    </source>
</evidence>
<evidence type="ECO:0000256" key="6">
    <source>
        <dbReference type="ARBA" id="ARBA00022723"/>
    </source>
</evidence>
<evidence type="ECO:0000256" key="9">
    <source>
        <dbReference type="ARBA" id="ARBA00022842"/>
    </source>
</evidence>
<evidence type="ECO:0000256" key="7">
    <source>
        <dbReference type="ARBA" id="ARBA00022741"/>
    </source>
</evidence>
<keyword evidence="14" id="KW-1185">Reference proteome</keyword>
<dbReference type="PANTHER" id="PTHR11136:SF5">
    <property type="entry name" value="FOLYLPOLYGLUTAMATE SYNTHASE, MITOCHONDRIAL"/>
    <property type="match status" value="1"/>
</dbReference>
<evidence type="ECO:0000256" key="11">
    <source>
        <dbReference type="ARBA" id="ARBA00030876"/>
    </source>
</evidence>
<dbReference type="AlphaFoldDB" id="A0AAE0ZMH8"/>
<evidence type="ECO:0000256" key="3">
    <source>
        <dbReference type="ARBA" id="ARBA00013025"/>
    </source>
</evidence>
<evidence type="ECO:0000256" key="8">
    <source>
        <dbReference type="ARBA" id="ARBA00022840"/>
    </source>
</evidence>
<dbReference type="PROSITE" id="PS01011">
    <property type="entry name" value="FOLYLPOLYGLU_SYNT_1"/>
    <property type="match status" value="1"/>
</dbReference>
<dbReference type="Proteomes" id="UP001283361">
    <property type="component" value="Unassembled WGS sequence"/>
</dbReference>
<proteinExistence type="inferred from homology"/>
<dbReference type="GO" id="GO:0046872">
    <property type="term" value="F:metal ion binding"/>
    <property type="evidence" value="ECO:0007669"/>
    <property type="project" value="UniProtKB-KW"/>
</dbReference>
<dbReference type="Gene3D" id="3.90.190.20">
    <property type="entry name" value="Mur ligase, C-terminal domain"/>
    <property type="match status" value="1"/>
</dbReference>
<dbReference type="SUPFAM" id="SSF53623">
    <property type="entry name" value="MurD-like peptide ligases, catalytic domain"/>
    <property type="match status" value="1"/>
</dbReference>
<evidence type="ECO:0000313" key="14">
    <source>
        <dbReference type="Proteomes" id="UP001283361"/>
    </source>
</evidence>
<dbReference type="InterPro" id="IPR001645">
    <property type="entry name" value="Folylpolyglutamate_synth"/>
</dbReference>
<keyword evidence="4" id="KW-0554">One-carbon metabolism</keyword>
<organism evidence="13 14">
    <name type="scientific">Elysia crispata</name>
    <name type="common">lettuce slug</name>
    <dbReference type="NCBI Taxonomy" id="231223"/>
    <lineage>
        <taxon>Eukaryota</taxon>
        <taxon>Metazoa</taxon>
        <taxon>Spiralia</taxon>
        <taxon>Lophotrochozoa</taxon>
        <taxon>Mollusca</taxon>
        <taxon>Gastropoda</taxon>
        <taxon>Heterobranchia</taxon>
        <taxon>Euthyneura</taxon>
        <taxon>Panpulmonata</taxon>
        <taxon>Sacoglossa</taxon>
        <taxon>Placobranchoidea</taxon>
        <taxon>Plakobranchidae</taxon>
        <taxon>Elysia</taxon>
    </lineage>
</organism>
<dbReference type="Gene3D" id="3.40.1190.10">
    <property type="entry name" value="Mur-like, catalytic domain"/>
    <property type="match status" value="1"/>
</dbReference>
<dbReference type="GO" id="GO:0005739">
    <property type="term" value="C:mitochondrion"/>
    <property type="evidence" value="ECO:0007669"/>
    <property type="project" value="TreeGrafter"/>
</dbReference>
<evidence type="ECO:0000256" key="4">
    <source>
        <dbReference type="ARBA" id="ARBA00022563"/>
    </source>
</evidence>